<accession>A0ABS3LUY3</accession>
<dbReference type="SUPFAM" id="SSF56219">
    <property type="entry name" value="DNase I-like"/>
    <property type="match status" value="1"/>
</dbReference>
<dbReference type="Pfam" id="PF03372">
    <property type="entry name" value="Exo_endo_phos"/>
    <property type="match status" value="1"/>
</dbReference>
<name>A0ABS3LUY3_9PROT</name>
<reference evidence="2 3" key="1">
    <citation type="submission" date="2021-03" db="EMBL/GenBank/DDBJ databases">
        <title>The complete genome sequence of Acetobacter sacchari TBRC 11175.</title>
        <authorList>
            <person name="Charoenyingcharoen P."/>
            <person name="Yukphan P."/>
        </authorList>
    </citation>
    <scope>NUCLEOTIDE SEQUENCE [LARGE SCALE GENOMIC DNA]</scope>
    <source>
        <strain evidence="2 3">TBRC 11175</strain>
    </source>
</reference>
<dbReference type="EMBL" id="JAFVMF010000007">
    <property type="protein sequence ID" value="MBO1359701.1"/>
    <property type="molecule type" value="Genomic_DNA"/>
</dbReference>
<dbReference type="Proteomes" id="UP000664771">
    <property type="component" value="Unassembled WGS sequence"/>
</dbReference>
<keyword evidence="2" id="KW-0378">Hydrolase</keyword>
<dbReference type="InterPro" id="IPR005135">
    <property type="entry name" value="Endo/exonuclease/phosphatase"/>
</dbReference>
<keyword evidence="2" id="KW-0255">Endonuclease</keyword>
<gene>
    <name evidence="2" type="ORF">J2D73_07820</name>
</gene>
<proteinExistence type="predicted"/>
<dbReference type="Gene3D" id="3.60.10.10">
    <property type="entry name" value="Endonuclease/exonuclease/phosphatase"/>
    <property type="match status" value="1"/>
</dbReference>
<evidence type="ECO:0000313" key="3">
    <source>
        <dbReference type="Proteomes" id="UP000664771"/>
    </source>
</evidence>
<feature type="domain" description="Endonuclease/exonuclease/phosphatase" evidence="1">
    <location>
        <begin position="43"/>
        <end position="263"/>
    </location>
</feature>
<evidence type="ECO:0000259" key="1">
    <source>
        <dbReference type="Pfam" id="PF03372"/>
    </source>
</evidence>
<organism evidence="2 3">
    <name type="scientific">Acetobacter sacchari</name>
    <dbReference type="NCBI Taxonomy" id="2661687"/>
    <lineage>
        <taxon>Bacteria</taxon>
        <taxon>Pseudomonadati</taxon>
        <taxon>Pseudomonadota</taxon>
        <taxon>Alphaproteobacteria</taxon>
        <taxon>Acetobacterales</taxon>
        <taxon>Acetobacteraceae</taxon>
        <taxon>Acetobacter</taxon>
    </lineage>
</organism>
<protein>
    <submittedName>
        <fullName evidence="2">Endonuclease/exonuclease/phosphatase family protein</fullName>
    </submittedName>
</protein>
<dbReference type="GO" id="GO:0004519">
    <property type="term" value="F:endonuclease activity"/>
    <property type="evidence" value="ECO:0007669"/>
    <property type="project" value="UniProtKB-KW"/>
</dbReference>
<sequence length="302" mass="33350">MTGRKNRKPPNGFLRVAAISAVAATLLVTALPGICHAYPIKIATWNLDWLTSDPEGQKSIPADVYRRQPADFDRLAAYAQKLDADVIGFQEVDQPRTAAMVFPPSRYAIVMSDDRIEQRVGIAVKRTLHVTRNPDLTALNVYPPTAPHALRRGLDVTIGDGASALRVLVVHLKTGCWDNPWNEHGHSCPTLENQFAILEDWALERTDEGQPFAIIGDFNRRLTPHDPFYMALTHDTPLTLTTSGRASPCWGGEYFIDHLLLGGGAEHWMTPGSLRVATFKNTDVPPDHLSDHCPVSIKLSPP</sequence>
<comment type="caution">
    <text evidence="2">The sequence shown here is derived from an EMBL/GenBank/DDBJ whole genome shotgun (WGS) entry which is preliminary data.</text>
</comment>
<keyword evidence="3" id="KW-1185">Reference proteome</keyword>
<keyword evidence="2" id="KW-0540">Nuclease</keyword>
<dbReference type="RefSeq" id="WP_207881044.1">
    <property type="nucleotide sequence ID" value="NZ_JAFVMF010000007.1"/>
</dbReference>
<dbReference type="InterPro" id="IPR036691">
    <property type="entry name" value="Endo/exonu/phosph_ase_sf"/>
</dbReference>
<evidence type="ECO:0000313" key="2">
    <source>
        <dbReference type="EMBL" id="MBO1359701.1"/>
    </source>
</evidence>